<dbReference type="Proteomes" id="UP000011713">
    <property type="component" value="Unassembled WGS sequence"/>
</dbReference>
<dbReference type="AlphaFoldDB" id="M4BE18"/>
<evidence type="ECO:0000313" key="1">
    <source>
        <dbReference type="EnsemblProtists" id="HpaP804536"/>
    </source>
</evidence>
<sequence length="108" mass="12489">MTSERYDGSGVVRVIGLLCCFFKVVKTWRMDTLQVCHVGRVEASILIRHCLGLYWLFDAEEQPVYDRCQLLYRFSWRATTLSHLVDAAAELEQLCVDFSLEHLMVASQ</sequence>
<dbReference type="InParanoid" id="M4BE18"/>
<dbReference type="EnsemblProtists" id="HpaT804536">
    <property type="protein sequence ID" value="HpaP804536"/>
    <property type="gene ID" value="HpaG804536"/>
</dbReference>
<dbReference type="EMBL" id="JH598169">
    <property type="status" value="NOT_ANNOTATED_CDS"/>
    <property type="molecule type" value="Genomic_DNA"/>
</dbReference>
<reference evidence="1" key="2">
    <citation type="submission" date="2015-06" db="UniProtKB">
        <authorList>
            <consortium name="EnsemblProtists"/>
        </authorList>
    </citation>
    <scope>IDENTIFICATION</scope>
    <source>
        <strain evidence="1">Emoy2</strain>
    </source>
</reference>
<accession>M4BE18</accession>
<keyword evidence="2" id="KW-1185">Reference proteome</keyword>
<reference evidence="2" key="1">
    <citation type="journal article" date="2010" name="Science">
        <title>Signatures of adaptation to obligate biotrophy in the Hyaloperonospora arabidopsidis genome.</title>
        <authorList>
            <person name="Baxter L."/>
            <person name="Tripathy S."/>
            <person name="Ishaque N."/>
            <person name="Boot N."/>
            <person name="Cabral A."/>
            <person name="Kemen E."/>
            <person name="Thines M."/>
            <person name="Ah-Fong A."/>
            <person name="Anderson R."/>
            <person name="Badejoko W."/>
            <person name="Bittner-Eddy P."/>
            <person name="Boore J.L."/>
            <person name="Chibucos M.C."/>
            <person name="Coates M."/>
            <person name="Dehal P."/>
            <person name="Delehaunty K."/>
            <person name="Dong S."/>
            <person name="Downton P."/>
            <person name="Dumas B."/>
            <person name="Fabro G."/>
            <person name="Fronick C."/>
            <person name="Fuerstenberg S.I."/>
            <person name="Fulton L."/>
            <person name="Gaulin E."/>
            <person name="Govers F."/>
            <person name="Hughes L."/>
            <person name="Humphray S."/>
            <person name="Jiang R.H."/>
            <person name="Judelson H."/>
            <person name="Kamoun S."/>
            <person name="Kyung K."/>
            <person name="Meijer H."/>
            <person name="Minx P."/>
            <person name="Morris P."/>
            <person name="Nelson J."/>
            <person name="Phuntumart V."/>
            <person name="Qutob D."/>
            <person name="Rehmany A."/>
            <person name="Rougon-Cardoso A."/>
            <person name="Ryden P."/>
            <person name="Torto-Alalibo T."/>
            <person name="Studholme D."/>
            <person name="Wang Y."/>
            <person name="Win J."/>
            <person name="Wood J."/>
            <person name="Clifton S.W."/>
            <person name="Rogers J."/>
            <person name="Van den Ackerveken G."/>
            <person name="Jones J.D."/>
            <person name="McDowell J.M."/>
            <person name="Beynon J."/>
            <person name="Tyler B.M."/>
        </authorList>
    </citation>
    <scope>NUCLEOTIDE SEQUENCE [LARGE SCALE GENOMIC DNA]</scope>
    <source>
        <strain evidence="2">Emoy2</strain>
    </source>
</reference>
<dbReference type="HOGENOM" id="CLU_2202087_0_0_1"/>
<proteinExistence type="predicted"/>
<organism evidence="1 2">
    <name type="scientific">Hyaloperonospora arabidopsidis (strain Emoy2)</name>
    <name type="common">Downy mildew agent</name>
    <name type="synonym">Peronospora arabidopsidis</name>
    <dbReference type="NCBI Taxonomy" id="559515"/>
    <lineage>
        <taxon>Eukaryota</taxon>
        <taxon>Sar</taxon>
        <taxon>Stramenopiles</taxon>
        <taxon>Oomycota</taxon>
        <taxon>Peronosporomycetes</taxon>
        <taxon>Peronosporales</taxon>
        <taxon>Peronosporaceae</taxon>
        <taxon>Hyaloperonospora</taxon>
    </lineage>
</organism>
<name>M4BE18_HYAAE</name>
<dbReference type="VEuPathDB" id="FungiDB:HpaG804536"/>
<protein>
    <submittedName>
        <fullName evidence="1">Uncharacterized protein</fullName>
    </submittedName>
</protein>
<evidence type="ECO:0000313" key="2">
    <source>
        <dbReference type="Proteomes" id="UP000011713"/>
    </source>
</evidence>